<feature type="coiled-coil region" evidence="5">
    <location>
        <begin position="454"/>
        <end position="481"/>
    </location>
</feature>
<dbReference type="InterPro" id="IPR025304">
    <property type="entry name" value="ALIX_V_dom"/>
</dbReference>
<evidence type="ECO:0000313" key="8">
    <source>
        <dbReference type="EMBL" id="KAJ6219242.1"/>
    </source>
</evidence>
<keyword evidence="3" id="KW-0963">Cytoplasm</keyword>
<reference evidence="8" key="1">
    <citation type="submission" date="2022-12" db="EMBL/GenBank/DDBJ databases">
        <title>Genome assemblies of Blomia tropicalis.</title>
        <authorList>
            <person name="Cui Y."/>
        </authorList>
    </citation>
    <scope>NUCLEOTIDE SEQUENCE</scope>
    <source>
        <tissue evidence="8">Adult mites</tissue>
    </source>
</reference>
<dbReference type="PANTHER" id="PTHR23030">
    <property type="entry name" value="PCD6 INTERACTING PROTEIN-RELATED"/>
    <property type="match status" value="1"/>
</dbReference>
<dbReference type="Gene3D" id="1.25.40.280">
    <property type="entry name" value="alix/aip1 like domains"/>
    <property type="match status" value="1"/>
</dbReference>
<sequence>MEAVPKLPMLSFELKISPVCPDFAAPFKRFIVKYYGEDGDLYDREIMDLETLRNSACRTVRDFTGCSVLKRYYAQIYSLFNRFVVFESQIGVQCVWADIYTGQTNIGDLEFELACILYNIGALHAELGANDSRQTAEEMKVSCTHFQCAAWAFQQLMRDPKLFRSNDLSNDVLTFFVQIMLAQAQECILEKSMLDNRKANIVAKVAAQVVEYYKIAIAMLQQGDAASTIIEVVGTKLFKEWKKFVEFKLGYYGAICHLYMGNFCEEQQKMGERVSWYESADAKMKDVTKLAKQLDSHLDVGEAIIFVADVITVKLNNAKKENDFIYHEKVIPIEQLSEIKGASLVKGIPFSITDPEIFGHDIFARLVPIEAHETASLYSAQKDEILRQIRRKIEDRNQELVSYLSSIQLDKNSLRNPKEDAIPDELIDICAELSLNPDAVDLVEKTLSQLDAICEEADKTITESKNLLNEEEEKEKAFQEKFGKRPPSLILVDLSKELTKHEATHNKALQSNRSLWENFDQHKDDIRIMTSSSASKIASILPSNKDVNFSDDTVIEMERLFDKVEEMKKQRLMLEEKLIKEMDSDNVLKLVLAHPKSEIESVFGEEIKKYDKIVRLIEQNLTAQDNILRALTDCNARYADTRKAIIEAQRNRKTRVASLMYTYQVFKELQNNSKKGLEFYDKFQVIVTRLGARIRGVSKVQDEERTQFVNAQTKKMTPIVPGIVNQSPGIGLGPYPLTAAPVVANLPPSQPKLKDFLPFMNQNKNPAIPVANYMATTSISGPLTQNYPPSMTPSQPTFVPTAPTPSSTPQPMINSSTQVPQHVRMVQPTSNISFHQPASQYQPSSINYGYQSPQTNVVKSDSTQLNYSPPPSYSQAIASTVSYSLPAIISTVTPITPAVASPLCSQPNQYQPYSQVNQQPISSVLPIQQPQQQPNLPSTSQPAMFSNASAYGTTNYQTNPIVARTNVPMPGYGNQYYGGGQMNQTPQPTVSSMGNSYFYPAPVIGANSQPNIAPVVPVASNATSAYTNQIPSQPQHVHIPPSSQYLPSSVNNMYQHQYPQTTMTTTSQQPQPTYNYGQTAVNPTGAYIHSQQIAPQPQVQSYGGGGGGGGQTRSQPVAYQIPNGNSYIQQPVAPTIQPMPNSVAATIQAIETESKGGWPVLTPIKPATTLSSSTSVLPSVSSFVPNSTTSNGSVESNADHLPDILSTMSITTNGNQTSTMVAVSSTNLNDNLSKTLPSSTTAGNVTENGITTNNEQSEQIGGESKELLSQFDPLFS</sequence>
<keyword evidence="5" id="KW-0175">Coiled coil</keyword>
<dbReference type="SMART" id="SM01041">
    <property type="entry name" value="BRO1"/>
    <property type="match status" value="1"/>
</dbReference>
<evidence type="ECO:0000256" key="2">
    <source>
        <dbReference type="ARBA" id="ARBA00004496"/>
    </source>
</evidence>
<comment type="caution">
    <text evidence="8">The sequence shown here is derived from an EMBL/GenBank/DDBJ whole genome shotgun (WGS) entry which is preliminary data.</text>
</comment>
<dbReference type="Pfam" id="PF03097">
    <property type="entry name" value="BRO1"/>
    <property type="match status" value="1"/>
</dbReference>
<gene>
    <name evidence="8" type="ORF">RDWZM_005054</name>
</gene>
<evidence type="ECO:0000256" key="3">
    <source>
        <dbReference type="ARBA" id="ARBA00022490"/>
    </source>
</evidence>
<evidence type="ECO:0000256" key="6">
    <source>
        <dbReference type="SAM" id="MobiDB-lite"/>
    </source>
</evidence>
<keyword evidence="4" id="KW-0967">Endosome</keyword>
<dbReference type="GO" id="GO:0032456">
    <property type="term" value="P:endocytic recycling"/>
    <property type="evidence" value="ECO:0007669"/>
    <property type="project" value="TreeGrafter"/>
</dbReference>
<feature type="region of interest" description="Disordered" evidence="6">
    <location>
        <begin position="1254"/>
        <end position="1276"/>
    </location>
</feature>
<accession>A0A9Q0M7Z0</accession>
<feature type="region of interest" description="Disordered" evidence="6">
    <location>
        <begin position="792"/>
        <end position="816"/>
    </location>
</feature>
<comment type="subcellular location">
    <subcellularLocation>
        <location evidence="2">Cytoplasm</location>
    </subcellularLocation>
    <subcellularLocation>
        <location evidence="1">Endosome</location>
    </subcellularLocation>
</comment>
<keyword evidence="9" id="KW-1185">Reference proteome</keyword>
<feature type="domain" description="BRO1" evidence="7">
    <location>
        <begin position="8"/>
        <end position="400"/>
    </location>
</feature>
<proteinExistence type="predicted"/>
<dbReference type="GO" id="GO:0005768">
    <property type="term" value="C:endosome"/>
    <property type="evidence" value="ECO:0007669"/>
    <property type="project" value="UniProtKB-SubCell"/>
</dbReference>
<dbReference type="Gene3D" id="1.20.120.560">
    <property type="entry name" value="alix/aip1 in complex with the ypdl late domain"/>
    <property type="match status" value="1"/>
</dbReference>
<dbReference type="InterPro" id="IPR038499">
    <property type="entry name" value="BRO1_sf"/>
</dbReference>
<dbReference type="Proteomes" id="UP001142055">
    <property type="component" value="Chromosome 2"/>
</dbReference>
<dbReference type="PANTHER" id="PTHR23030:SF30">
    <property type="entry name" value="TYROSINE-PROTEIN PHOSPHATASE NON-RECEPTOR TYPE 23"/>
    <property type="match status" value="1"/>
</dbReference>
<dbReference type="Pfam" id="PF13949">
    <property type="entry name" value="ALIX_LYPXL_bnd"/>
    <property type="match status" value="1"/>
</dbReference>
<evidence type="ECO:0000256" key="5">
    <source>
        <dbReference type="SAM" id="Coils"/>
    </source>
</evidence>
<dbReference type="AlphaFoldDB" id="A0A9Q0M7Z0"/>
<evidence type="ECO:0000256" key="1">
    <source>
        <dbReference type="ARBA" id="ARBA00004177"/>
    </source>
</evidence>
<evidence type="ECO:0000313" key="9">
    <source>
        <dbReference type="Proteomes" id="UP001142055"/>
    </source>
</evidence>
<dbReference type="InterPro" id="IPR004328">
    <property type="entry name" value="BRO1_dom"/>
</dbReference>
<protein>
    <recommendedName>
        <fullName evidence="7">BRO1 domain-containing protein</fullName>
    </recommendedName>
</protein>
<organism evidence="8 9">
    <name type="scientific">Blomia tropicalis</name>
    <name type="common">Mite</name>
    <dbReference type="NCBI Taxonomy" id="40697"/>
    <lineage>
        <taxon>Eukaryota</taxon>
        <taxon>Metazoa</taxon>
        <taxon>Ecdysozoa</taxon>
        <taxon>Arthropoda</taxon>
        <taxon>Chelicerata</taxon>
        <taxon>Arachnida</taxon>
        <taxon>Acari</taxon>
        <taxon>Acariformes</taxon>
        <taxon>Sarcoptiformes</taxon>
        <taxon>Astigmata</taxon>
        <taxon>Glycyphagoidea</taxon>
        <taxon>Echimyopodidae</taxon>
        <taxon>Blomia</taxon>
    </lineage>
</organism>
<dbReference type="GO" id="GO:0045022">
    <property type="term" value="P:early endosome to late endosome transport"/>
    <property type="evidence" value="ECO:0007669"/>
    <property type="project" value="TreeGrafter"/>
</dbReference>
<dbReference type="Gene3D" id="1.20.140.50">
    <property type="entry name" value="alix/aip1 like domains"/>
    <property type="match status" value="1"/>
</dbReference>
<dbReference type="PROSITE" id="PS51180">
    <property type="entry name" value="BRO1"/>
    <property type="match status" value="1"/>
</dbReference>
<evidence type="ECO:0000259" key="7">
    <source>
        <dbReference type="PROSITE" id="PS51180"/>
    </source>
</evidence>
<dbReference type="EMBL" id="JAPWDV010000002">
    <property type="protein sequence ID" value="KAJ6219242.1"/>
    <property type="molecule type" value="Genomic_DNA"/>
</dbReference>
<name>A0A9Q0M7Z0_BLOTA</name>
<dbReference type="OMA" id="ETRECES"/>
<dbReference type="GO" id="GO:0043328">
    <property type="term" value="P:protein transport to vacuole involved in ubiquitin-dependent protein catabolic process via the multivesicular body sorting pathway"/>
    <property type="evidence" value="ECO:0007669"/>
    <property type="project" value="TreeGrafter"/>
</dbReference>
<evidence type="ECO:0000256" key="4">
    <source>
        <dbReference type="ARBA" id="ARBA00022753"/>
    </source>
</evidence>